<evidence type="ECO:0000313" key="2">
    <source>
        <dbReference type="EMBL" id="MBO8448124.1"/>
    </source>
</evidence>
<protein>
    <submittedName>
        <fullName evidence="2">FimB/Mfa2 family fimbrial subunit</fullName>
    </submittedName>
</protein>
<evidence type="ECO:0000256" key="1">
    <source>
        <dbReference type="SAM" id="MobiDB-lite"/>
    </source>
</evidence>
<proteinExistence type="predicted"/>
<reference evidence="2" key="2">
    <citation type="journal article" date="2021" name="PeerJ">
        <title>Extensive microbial diversity within the chicken gut microbiome revealed by metagenomics and culture.</title>
        <authorList>
            <person name="Gilroy R."/>
            <person name="Ravi A."/>
            <person name="Getino M."/>
            <person name="Pursley I."/>
            <person name="Horton D.L."/>
            <person name="Alikhan N.F."/>
            <person name="Baker D."/>
            <person name="Gharbi K."/>
            <person name="Hall N."/>
            <person name="Watson M."/>
            <person name="Adriaenssens E.M."/>
            <person name="Foster-Nyarko E."/>
            <person name="Jarju S."/>
            <person name="Secka A."/>
            <person name="Antonio M."/>
            <person name="Oren A."/>
            <person name="Chaudhuri R.R."/>
            <person name="La Ragione R."/>
            <person name="Hildebrand F."/>
            <person name="Pallen M.J."/>
        </authorList>
    </citation>
    <scope>NUCLEOTIDE SEQUENCE</scope>
    <source>
        <strain evidence="2">20514</strain>
    </source>
</reference>
<dbReference type="Proteomes" id="UP000810252">
    <property type="component" value="Unassembled WGS sequence"/>
</dbReference>
<gene>
    <name evidence="2" type="ORF">IAC29_02490</name>
</gene>
<accession>A0A9D9HEQ6</accession>
<organism evidence="2 3">
    <name type="scientific">Candidatus Cryptobacteroides merdigallinarum</name>
    <dbReference type="NCBI Taxonomy" id="2840770"/>
    <lineage>
        <taxon>Bacteria</taxon>
        <taxon>Pseudomonadati</taxon>
        <taxon>Bacteroidota</taxon>
        <taxon>Bacteroidia</taxon>
        <taxon>Bacteroidales</taxon>
        <taxon>Candidatus Cryptobacteroides</taxon>
    </lineage>
</organism>
<dbReference type="PROSITE" id="PS51257">
    <property type="entry name" value="PROKAR_LIPOPROTEIN"/>
    <property type="match status" value="1"/>
</dbReference>
<feature type="region of interest" description="Disordered" evidence="1">
    <location>
        <begin position="180"/>
        <end position="200"/>
    </location>
</feature>
<dbReference type="EMBL" id="JADIMQ010000038">
    <property type="protein sequence ID" value="MBO8448124.1"/>
    <property type="molecule type" value="Genomic_DNA"/>
</dbReference>
<name>A0A9D9HEQ6_9BACT</name>
<evidence type="ECO:0000313" key="3">
    <source>
        <dbReference type="Proteomes" id="UP000810252"/>
    </source>
</evidence>
<comment type="caution">
    <text evidence="2">The sequence shown here is derived from an EMBL/GenBank/DDBJ whole genome shotgun (WGS) entry which is preliminary data.</text>
</comment>
<dbReference type="AlphaFoldDB" id="A0A9D9HEQ6"/>
<reference evidence="2" key="1">
    <citation type="submission" date="2020-10" db="EMBL/GenBank/DDBJ databases">
        <authorList>
            <person name="Gilroy R."/>
        </authorList>
    </citation>
    <scope>NUCLEOTIDE SEQUENCE</scope>
    <source>
        <strain evidence="2">20514</strain>
    </source>
</reference>
<sequence>MKRKYILFSLLAVMAGCSVTDISPVREDVGARHLKLNVAGMQGDASADSRIGDLAVYRFGNGVLEDIVIPQPAGEGGIYDFEAVKGPGEMYLLANASALEPVRALVPGQSTLEEYLSMKASADEMTSGGFLMTGRLSYDDFGGQDVTVRMTRSVARLDIVSMDKDVRVLGVKVTGLAAEGPVNPAETDEGTVLEDSGSRADGTDGDGFSMDFSDNPLQNGRETLLYMVSMENASAVAEVTAEYGGGLHRIRAGLPSSIHRNKVYTLTVQGGGAGISVSVSSGDDWVDGGVSGSGPSLRGLVDVENSVLPDGVRVNPSGDTVFVSYLGREFTLSLLAEPSSEVEVQGSVRGVEVRTGQPSVKSLTQVASVNVTSSLRMPGSLAERIYIDVRQGDVSSGRVVLVFEASPVEIDGVLAFDEDGTCDFGRYLDGELAVLSVPADREVSLEFPDGEDHWMKLVAAADAKAADGISSGKKVYRLLGGWKPNDPKADGREQSGLMVISSADGSDREAYTVKRLNWGLPVVKIGQTWWCRYNLRGNVKSFADQITCDKDPASQGELYGRLQDMPEDELLALMGDQYQAGNPDVLPLRHDGSAFYYEGMTDSAQNFGLLDPSVMAPDGYLVPDYGDYAIFARSDNYNLGGTGERTFTNRDGLELAVRIAERKVSFLGHEYGTVAFYDFADGDSHWTLFGLGHQWNTTHGNISRMNILLATYGNSGRTWVMEGYASTEKPGENWIKFADNNSVKTRTIRCVKAPVEYIYQ</sequence>